<name>A0A315V534_GAMAF</name>
<sequence>MGCRASAASMQHFNNAALLLTLSAEVMYAAQRNMLLLHVCISAGVLLCLPQWTTGVCTDGTPKQCQEADIAPGTNLAGEGFDITTMERKGAFVLNMDAWRRKDKKCTLCINPFMENKRQKLPLSVLDWRAKQSCNSKVSSKLHKSSESLVSSTSSSVENNWKVGLEFQTIKTGASLMLAGTNSKVADYSMEKTKNDKFSFSSLGMSCEYYSYRVSNEPRLHREFSKAVERLPPVYSSESKDQFYKLIDNYGTHYISKVKLGGDVQSVTSIRQCQASLQNLSTEEVQMCLEVEASASFRVTVKTESKHCKKDVEKSENKAAFSSLFNDRFTEIKGGHTTEPDLLFSGDKDPSAYKEWLKSIPQSPDIISYSLGALHELLPPKSPTWSNLRSAISHYILEKGLVVNCTERCRKDSRDQCVCQCQNDEAVNQDCCPKKKGMARLIVTAQRATGLWGDHFTSTDGFVKVFYNKKEHRSQVINNNNNPNWNMVLDLGSQDLSVANKVRFEVWDQDNGWDDDLLGSCEPLLKNDIKEDVCNMNHGRLYFKLEVKCAPSLTGALCTEYQPTPMNQSLKKLYVSRHAHPIPKAMLLEMGVFLNESVSANFDLKFYGPVERPLDGRRCANPPVDLPLPSSPIREQDPEILELLHLGQDTPPTQRRHSTLFQLKTMASDLEALILIPAASHAAANRSSESCRSRPDEAKRTKRTTSSHQQRRRQISIFKNSMDSNYRFEFTSTDSSMFLLTFSIFAGFLLCLPRYLTASCTDGKPRECQEAEFAPGSNLAGEGFDITKMERKAAFVLDMNQWKRKDKTCTLCANPFLEGKKMKLPLSVLDWRAKQTCSAKVSSKLYKSSESLVSSSTSSVENNWKTELEVEMKGKSGNLMLAGTESKVAEYSMEKTKNDKFSFASTSMSCEYYSYRVSSTPKLNRDFNKAVKKLPKVYSPEYKSRFYTLIDVYGTHYITKVKLGGQIQTVTSIANCEVSLQGLKTEEIQMCLEAEASASVKVSVKAEMKHCQTAADKLDSKKSFSDTFSDRFTEIKGGLTTDSDLLFSSNKNPEAYKEWLASVPQHPDLVSYSLSSLHELLPENTPVRKNLRKAISHYILEKGLWRNCSERCPAGIRTDSRDSCVCQCHNEPAVNSDCCPTRKGMARVFITVIKAEDLWGDHSGGTDGYVKVFVNKQEVYRSSVIWNNNSPKWAAFVDLETRDISSGNVVRFEIWDEDNKWDDDLLGECERRLSAGVFEDVCPLQHGRFYFKWEVKCIPSLTGSLCTEYNKSRMKESLRSLYVSRHAHPIPKSVLVEMGVFVDEGSSGSTFWNQSLAGKTSVYRKESGIFLSKTANVLLLSDPELLVPDSPLQSLAQSQSQSVCKPSIQSHSCSQTGA</sequence>
<dbReference type="InterPro" id="IPR052784">
    <property type="entry name" value="Perforin-1_pore-forming"/>
</dbReference>
<evidence type="ECO:0000313" key="5">
    <source>
        <dbReference type="EMBL" id="PWA17750.1"/>
    </source>
</evidence>
<dbReference type="EMBL" id="NHOQ01002357">
    <property type="protein sequence ID" value="PWA17750.1"/>
    <property type="molecule type" value="Genomic_DNA"/>
</dbReference>
<dbReference type="GO" id="GO:0001913">
    <property type="term" value="P:T cell mediated cytotoxicity"/>
    <property type="evidence" value="ECO:0007669"/>
    <property type="project" value="TreeGrafter"/>
</dbReference>
<evidence type="ECO:0000256" key="2">
    <source>
        <dbReference type="SAM" id="MobiDB-lite"/>
    </source>
</evidence>
<keyword evidence="6" id="KW-1185">Reference proteome</keyword>
<dbReference type="GO" id="GO:0016020">
    <property type="term" value="C:membrane"/>
    <property type="evidence" value="ECO:0007669"/>
    <property type="project" value="TreeGrafter"/>
</dbReference>
<dbReference type="GO" id="GO:0001771">
    <property type="term" value="P:immunological synapse formation"/>
    <property type="evidence" value="ECO:0007669"/>
    <property type="project" value="TreeGrafter"/>
</dbReference>
<dbReference type="PROSITE" id="PS50004">
    <property type="entry name" value="C2"/>
    <property type="match status" value="2"/>
</dbReference>
<dbReference type="GO" id="GO:0051607">
    <property type="term" value="P:defense response to virus"/>
    <property type="evidence" value="ECO:0007669"/>
    <property type="project" value="TreeGrafter"/>
</dbReference>
<dbReference type="SMART" id="SM00239">
    <property type="entry name" value="C2"/>
    <property type="match status" value="2"/>
</dbReference>
<feature type="domain" description="MACPF" evidence="4">
    <location>
        <begin position="61"/>
        <end position="403"/>
    </location>
</feature>
<proteinExistence type="predicted"/>
<dbReference type="Proteomes" id="UP000250572">
    <property type="component" value="Unassembled WGS sequence"/>
</dbReference>
<dbReference type="SMART" id="SM00457">
    <property type="entry name" value="MACPF"/>
    <property type="match status" value="2"/>
</dbReference>
<dbReference type="Pfam" id="PF00168">
    <property type="entry name" value="C2"/>
    <property type="match status" value="2"/>
</dbReference>
<reference evidence="5 6" key="1">
    <citation type="journal article" date="2018" name="G3 (Bethesda)">
        <title>A High-Quality Reference Genome for the Invasive Mosquitofish Gambusia affinis Using a Chicago Library.</title>
        <authorList>
            <person name="Hoffberg S.L."/>
            <person name="Troendle N.J."/>
            <person name="Glenn T.C."/>
            <person name="Mahmud O."/>
            <person name="Louha S."/>
            <person name="Chalopin D."/>
            <person name="Bennetzen J.L."/>
            <person name="Mauricio R."/>
        </authorList>
    </citation>
    <scope>NUCLEOTIDE SEQUENCE [LARGE SCALE GENOMIC DNA]</scope>
    <source>
        <strain evidence="5">NE01/NJP1002.9</strain>
        <tissue evidence="5">Muscle</tissue>
    </source>
</reference>
<dbReference type="InterPro" id="IPR000008">
    <property type="entry name" value="C2_dom"/>
</dbReference>
<organism evidence="5 6">
    <name type="scientific">Gambusia affinis</name>
    <name type="common">Western mosquitofish</name>
    <name type="synonym">Heterandria affinis</name>
    <dbReference type="NCBI Taxonomy" id="33528"/>
    <lineage>
        <taxon>Eukaryota</taxon>
        <taxon>Metazoa</taxon>
        <taxon>Chordata</taxon>
        <taxon>Craniata</taxon>
        <taxon>Vertebrata</taxon>
        <taxon>Euteleostomi</taxon>
        <taxon>Actinopterygii</taxon>
        <taxon>Neopterygii</taxon>
        <taxon>Teleostei</taxon>
        <taxon>Neoteleostei</taxon>
        <taxon>Acanthomorphata</taxon>
        <taxon>Ovalentaria</taxon>
        <taxon>Atherinomorphae</taxon>
        <taxon>Cyprinodontiformes</taxon>
        <taxon>Poeciliidae</taxon>
        <taxon>Poeciliinae</taxon>
        <taxon>Gambusia</taxon>
    </lineage>
</organism>
<feature type="region of interest" description="Disordered" evidence="2">
    <location>
        <begin position="685"/>
        <end position="715"/>
    </location>
</feature>
<protein>
    <recommendedName>
        <fullName evidence="7">C2 domain-containing protein</fullName>
    </recommendedName>
</protein>
<evidence type="ECO:0000313" key="6">
    <source>
        <dbReference type="Proteomes" id="UP000250572"/>
    </source>
</evidence>
<evidence type="ECO:0000256" key="1">
    <source>
        <dbReference type="ARBA" id="ARBA00022729"/>
    </source>
</evidence>
<feature type="domain" description="C2" evidence="3">
    <location>
        <begin position="1128"/>
        <end position="1254"/>
    </location>
</feature>
<dbReference type="Pfam" id="PF01823">
    <property type="entry name" value="MACPF"/>
    <property type="match status" value="2"/>
</dbReference>
<dbReference type="PANTHER" id="PTHR46096">
    <property type="entry name" value="PERFORIN-1"/>
    <property type="match status" value="1"/>
</dbReference>
<dbReference type="PROSITE" id="PS51412">
    <property type="entry name" value="MACPF_2"/>
    <property type="match status" value="2"/>
</dbReference>
<feature type="domain" description="C2" evidence="3">
    <location>
        <begin position="421"/>
        <end position="538"/>
    </location>
</feature>
<dbReference type="InterPro" id="IPR035892">
    <property type="entry name" value="C2_domain_sf"/>
</dbReference>
<dbReference type="SUPFAM" id="SSF49562">
    <property type="entry name" value="C2 domain (Calcium/lipid-binding domain, CaLB)"/>
    <property type="match status" value="2"/>
</dbReference>
<evidence type="ECO:0008006" key="7">
    <source>
        <dbReference type="Google" id="ProtNLM"/>
    </source>
</evidence>
<feature type="domain" description="MACPF" evidence="4">
    <location>
        <begin position="763"/>
        <end position="1106"/>
    </location>
</feature>
<dbReference type="InterPro" id="IPR020864">
    <property type="entry name" value="MACPF"/>
</dbReference>
<evidence type="ECO:0000259" key="4">
    <source>
        <dbReference type="PROSITE" id="PS51412"/>
    </source>
</evidence>
<gene>
    <name evidence="5" type="ORF">CCH79_00008092</name>
</gene>
<dbReference type="GO" id="GO:0022829">
    <property type="term" value="F:wide pore channel activity"/>
    <property type="evidence" value="ECO:0007669"/>
    <property type="project" value="TreeGrafter"/>
</dbReference>
<evidence type="ECO:0000259" key="3">
    <source>
        <dbReference type="PROSITE" id="PS50004"/>
    </source>
</evidence>
<accession>A0A315V534</accession>
<comment type="caution">
    <text evidence="5">The sequence shown here is derived from an EMBL/GenBank/DDBJ whole genome shotgun (WGS) entry which is preliminary data.</text>
</comment>
<dbReference type="PANTHER" id="PTHR46096:SF3">
    <property type="entry name" value="PERFORIN-1"/>
    <property type="match status" value="1"/>
</dbReference>
<dbReference type="Gene3D" id="2.60.40.150">
    <property type="entry name" value="C2 domain"/>
    <property type="match status" value="2"/>
</dbReference>
<feature type="compositionally biased region" description="Basic and acidic residues" evidence="2">
    <location>
        <begin position="689"/>
        <end position="699"/>
    </location>
</feature>
<keyword evidence="1" id="KW-0732">Signal</keyword>
<feature type="compositionally biased region" description="Basic residues" evidence="2">
    <location>
        <begin position="700"/>
        <end position="714"/>
    </location>
</feature>